<evidence type="ECO:0000313" key="3">
    <source>
        <dbReference type="Proteomes" id="UP000287651"/>
    </source>
</evidence>
<name>A0A427B8T0_ENSVE</name>
<organism evidence="2 3">
    <name type="scientific">Ensete ventricosum</name>
    <name type="common">Abyssinian banana</name>
    <name type="synonym">Musa ensete</name>
    <dbReference type="NCBI Taxonomy" id="4639"/>
    <lineage>
        <taxon>Eukaryota</taxon>
        <taxon>Viridiplantae</taxon>
        <taxon>Streptophyta</taxon>
        <taxon>Embryophyta</taxon>
        <taxon>Tracheophyta</taxon>
        <taxon>Spermatophyta</taxon>
        <taxon>Magnoliopsida</taxon>
        <taxon>Liliopsida</taxon>
        <taxon>Zingiberales</taxon>
        <taxon>Musaceae</taxon>
        <taxon>Ensete</taxon>
    </lineage>
</organism>
<feature type="compositionally biased region" description="Basic and acidic residues" evidence="1">
    <location>
        <begin position="1"/>
        <end position="14"/>
    </location>
</feature>
<proteinExistence type="predicted"/>
<evidence type="ECO:0000256" key="1">
    <source>
        <dbReference type="SAM" id="MobiDB-lite"/>
    </source>
</evidence>
<feature type="region of interest" description="Disordered" evidence="1">
    <location>
        <begin position="1"/>
        <end position="30"/>
    </location>
</feature>
<dbReference type="EMBL" id="AMZH03000216">
    <property type="protein sequence ID" value="RRT84868.1"/>
    <property type="molecule type" value="Genomic_DNA"/>
</dbReference>
<sequence>MRRDSSSSSPHDDSLSSDAEDEKSSMPSAADADAEIYRLFGREKPSSTSWAGEGNSIVVTLHAVPVLYEKYQDKVDDALAEKAETEFKKPHAVVIHAKC</sequence>
<dbReference type="Proteomes" id="UP000287651">
    <property type="component" value="Unassembled WGS sequence"/>
</dbReference>
<gene>
    <name evidence="2" type="ORF">B296_00002240</name>
</gene>
<accession>A0A427B8T0</accession>
<evidence type="ECO:0000313" key="2">
    <source>
        <dbReference type="EMBL" id="RRT84868.1"/>
    </source>
</evidence>
<comment type="caution">
    <text evidence="2">The sequence shown here is derived from an EMBL/GenBank/DDBJ whole genome shotgun (WGS) entry which is preliminary data.</text>
</comment>
<protein>
    <recommendedName>
        <fullName evidence="4">Reticulon domain-containing protein</fullName>
    </recommendedName>
</protein>
<dbReference type="AlphaFoldDB" id="A0A427B8T0"/>
<evidence type="ECO:0008006" key="4">
    <source>
        <dbReference type="Google" id="ProtNLM"/>
    </source>
</evidence>
<reference evidence="2 3" key="1">
    <citation type="journal article" date="2014" name="Agronomy (Basel)">
        <title>A Draft Genome Sequence for Ensete ventricosum, the Drought-Tolerant Tree Against Hunger.</title>
        <authorList>
            <person name="Harrison J."/>
            <person name="Moore K.A."/>
            <person name="Paszkiewicz K."/>
            <person name="Jones T."/>
            <person name="Grant M."/>
            <person name="Ambacheew D."/>
            <person name="Muzemil S."/>
            <person name="Studholme D.J."/>
        </authorList>
    </citation>
    <scope>NUCLEOTIDE SEQUENCE [LARGE SCALE GENOMIC DNA]</scope>
</reference>